<dbReference type="Pfam" id="PF21056">
    <property type="entry name" value="ZSWIM1-3_RNaseH-like"/>
    <property type="match status" value="1"/>
</dbReference>
<evidence type="ECO:0000313" key="2">
    <source>
        <dbReference type="EMBL" id="KAG6976182.1"/>
    </source>
</evidence>
<organism evidence="2 3">
    <name type="scientific">Phytophthora aleatoria</name>
    <dbReference type="NCBI Taxonomy" id="2496075"/>
    <lineage>
        <taxon>Eukaryota</taxon>
        <taxon>Sar</taxon>
        <taxon>Stramenopiles</taxon>
        <taxon>Oomycota</taxon>
        <taxon>Peronosporomycetes</taxon>
        <taxon>Peronosporales</taxon>
        <taxon>Peronosporaceae</taxon>
        <taxon>Phytophthora</taxon>
    </lineage>
</organism>
<accession>A0A8J5J3Y0</accession>
<dbReference type="EMBL" id="JAENGY010000038">
    <property type="protein sequence ID" value="KAG6976182.1"/>
    <property type="molecule type" value="Genomic_DNA"/>
</dbReference>
<evidence type="ECO:0000259" key="1">
    <source>
        <dbReference type="Pfam" id="PF21056"/>
    </source>
</evidence>
<keyword evidence="3" id="KW-1185">Reference proteome</keyword>
<dbReference type="Proteomes" id="UP000709295">
    <property type="component" value="Unassembled WGS sequence"/>
</dbReference>
<dbReference type="AlphaFoldDB" id="A0A8J5J3Y0"/>
<comment type="caution">
    <text evidence="2">The sequence shown here is derived from an EMBL/GenBank/DDBJ whole genome shotgun (WGS) entry which is preliminary data.</text>
</comment>
<gene>
    <name evidence="2" type="ORF">JG688_00001630</name>
</gene>
<sequence>MLHALQQLVGNDVLVIQDEVDVVCGVVMQTKVQKMTFERWGENLTMDFTHGVSNLGYHLGTCDKATLFRHIATLSATKYCYNNLDQI</sequence>
<feature type="domain" description="ZSWIM1/3 RNaseH-like" evidence="1">
    <location>
        <begin position="8"/>
        <end position="60"/>
    </location>
</feature>
<name>A0A8J5J3Y0_9STRA</name>
<protein>
    <recommendedName>
        <fullName evidence="1">ZSWIM1/3 RNaseH-like domain-containing protein</fullName>
    </recommendedName>
</protein>
<evidence type="ECO:0000313" key="3">
    <source>
        <dbReference type="Proteomes" id="UP000709295"/>
    </source>
</evidence>
<proteinExistence type="predicted"/>
<dbReference type="InterPro" id="IPR048324">
    <property type="entry name" value="ZSWIM1-3_RNaseH-like"/>
</dbReference>
<reference evidence="2" key="1">
    <citation type="submission" date="2021-01" db="EMBL/GenBank/DDBJ databases">
        <title>Phytophthora aleatoria, a newly-described species from Pinus radiata is distinct from Phytophthora cactorum isolates based on comparative genomics.</title>
        <authorList>
            <person name="Mcdougal R."/>
            <person name="Panda P."/>
            <person name="Williams N."/>
            <person name="Studholme D.J."/>
        </authorList>
    </citation>
    <scope>NUCLEOTIDE SEQUENCE</scope>
    <source>
        <strain evidence="2">NZFS 4037</strain>
    </source>
</reference>